<reference evidence="1 2" key="1">
    <citation type="submission" date="2022-11" db="EMBL/GenBank/DDBJ databases">
        <title>Spartinivicinus poritis sp. nov., isolated from scleractinian coral Porites lutea.</title>
        <authorList>
            <person name="Zhang G."/>
            <person name="Cai L."/>
            <person name="Wei Q."/>
        </authorList>
    </citation>
    <scope>NUCLEOTIDE SEQUENCE [LARGE SCALE GENOMIC DNA]</scope>
    <source>
        <strain evidence="1 2">A2-2</strain>
    </source>
</reference>
<evidence type="ECO:0000313" key="2">
    <source>
        <dbReference type="Proteomes" id="UP001528823"/>
    </source>
</evidence>
<protein>
    <submittedName>
        <fullName evidence="1">Uncharacterized protein</fullName>
    </submittedName>
</protein>
<evidence type="ECO:0000313" key="1">
    <source>
        <dbReference type="EMBL" id="MDE1463615.1"/>
    </source>
</evidence>
<keyword evidence="2" id="KW-1185">Reference proteome</keyword>
<sequence length="196" mass="21393">MNNSDIAAVASISDSIETNYLQSNYQIISSGAVIYHQSNNIDLISDDSRNQSLFGKIEYGLTIIDKNNDDTAKIAEFFQSTPTVDFSVNNTTSSYLNLTNTEYSNLSCSGDSDYLLIGVGNETLLGNDSYDQEYDSRFIDPLLGENELASYQIGDLVQAMASFNQRETIEVTVSDGGLTDIDKSGNITLPTVSLSQ</sequence>
<accession>A0ABT5UB70</accession>
<comment type="caution">
    <text evidence="1">The sequence shown here is derived from an EMBL/GenBank/DDBJ whole genome shotgun (WGS) entry which is preliminary data.</text>
</comment>
<dbReference type="RefSeq" id="WP_274689947.1">
    <property type="nucleotide sequence ID" value="NZ_JAPMOU010000022.1"/>
</dbReference>
<proteinExistence type="predicted"/>
<organism evidence="1 2">
    <name type="scientific">Spartinivicinus poritis</name>
    <dbReference type="NCBI Taxonomy" id="2994640"/>
    <lineage>
        <taxon>Bacteria</taxon>
        <taxon>Pseudomonadati</taxon>
        <taxon>Pseudomonadota</taxon>
        <taxon>Gammaproteobacteria</taxon>
        <taxon>Oceanospirillales</taxon>
        <taxon>Zooshikellaceae</taxon>
        <taxon>Spartinivicinus</taxon>
    </lineage>
</organism>
<name>A0ABT5UB70_9GAMM</name>
<dbReference type="Proteomes" id="UP001528823">
    <property type="component" value="Unassembled WGS sequence"/>
</dbReference>
<dbReference type="EMBL" id="JAPMOU010000022">
    <property type="protein sequence ID" value="MDE1463615.1"/>
    <property type="molecule type" value="Genomic_DNA"/>
</dbReference>
<gene>
    <name evidence="1" type="ORF">ORQ98_16805</name>
</gene>